<dbReference type="Proteomes" id="UP000002316">
    <property type="component" value="Chromosome 7"/>
</dbReference>
<accession>C9ZTN0</accession>
<evidence type="ECO:0000313" key="3">
    <source>
        <dbReference type="Proteomes" id="UP000002316"/>
    </source>
</evidence>
<evidence type="ECO:0000256" key="1">
    <source>
        <dbReference type="SAM" id="Phobius"/>
    </source>
</evidence>
<keyword evidence="1" id="KW-0472">Membrane</keyword>
<feature type="transmembrane region" description="Helical" evidence="1">
    <location>
        <begin position="87"/>
        <end position="106"/>
    </location>
</feature>
<keyword evidence="1" id="KW-1133">Transmembrane helix</keyword>
<dbReference type="AlphaFoldDB" id="C9ZTN0"/>
<dbReference type="EMBL" id="FN554970">
    <property type="protein sequence ID" value="CBH12765.1"/>
    <property type="molecule type" value="Genomic_DNA"/>
</dbReference>
<organism evidence="2 3">
    <name type="scientific">Trypanosoma brucei gambiense (strain MHOM/CI/86/DAL972)</name>
    <dbReference type="NCBI Taxonomy" id="679716"/>
    <lineage>
        <taxon>Eukaryota</taxon>
        <taxon>Discoba</taxon>
        <taxon>Euglenozoa</taxon>
        <taxon>Kinetoplastea</taxon>
        <taxon>Metakinetoplastina</taxon>
        <taxon>Trypanosomatida</taxon>
        <taxon>Trypanosomatidae</taxon>
        <taxon>Trypanosoma</taxon>
    </lineage>
</organism>
<keyword evidence="1" id="KW-0812">Transmembrane</keyword>
<reference evidence="3" key="1">
    <citation type="journal article" date="2010" name="PLoS Negl. Trop. Dis.">
        <title>The genome sequence of Trypanosoma brucei gambiense, causative agent of chronic human african trypanosomiasis.</title>
        <authorList>
            <person name="Jackson A.P."/>
            <person name="Sanders M."/>
            <person name="Berry A."/>
            <person name="McQuillan J."/>
            <person name="Aslett M.A."/>
            <person name="Quail M.A."/>
            <person name="Chukualim B."/>
            <person name="Capewell P."/>
            <person name="MacLeod A."/>
            <person name="Melville S.E."/>
            <person name="Gibson W."/>
            <person name="Barry J.D."/>
            <person name="Berriman M."/>
            <person name="Hertz-Fowler C."/>
        </authorList>
    </citation>
    <scope>NUCLEOTIDE SEQUENCE [LARGE SCALE GENOMIC DNA]</scope>
    <source>
        <strain evidence="3">MHOM/CI/86/DAL972</strain>
    </source>
</reference>
<proteinExistence type="predicted"/>
<name>C9ZTN0_TRYB9</name>
<dbReference type="GeneID" id="23862932"/>
<dbReference type="RefSeq" id="XP_011775045.1">
    <property type="nucleotide sequence ID" value="XM_011776743.1"/>
</dbReference>
<evidence type="ECO:0000313" key="2">
    <source>
        <dbReference type="EMBL" id="CBH12765.1"/>
    </source>
</evidence>
<gene>
    <name evidence="2" type="ORF">TbgDal_VII6580</name>
</gene>
<protein>
    <submittedName>
        <fullName evidence="2">Uncharacterized protein</fullName>
    </submittedName>
</protein>
<sequence>MAVEQQRRKTHVESGANGFGWKQWQRSHLLMGEKKECCSGVEIFIQLMRIYRLLRFRTSSSSIYLWVCHAVCLCWSVYFWKDHTHCPCLYSSLLLLLLTPLVTRYISPTRV</sequence>
<feature type="transmembrane region" description="Helical" evidence="1">
    <location>
        <begin position="63"/>
        <end position="80"/>
    </location>
</feature>
<dbReference type="KEGG" id="tbg:TbgDal_VII6580"/>